<dbReference type="NCBIfam" id="TIGR00976">
    <property type="entry name" value="CocE_NonD"/>
    <property type="match status" value="1"/>
</dbReference>
<dbReference type="Pfam" id="PF08530">
    <property type="entry name" value="PepX_C"/>
    <property type="match status" value="1"/>
</dbReference>
<dbReference type="STRING" id="141349.BN1232_00295"/>
<dbReference type="Gene3D" id="2.60.120.260">
    <property type="entry name" value="Galactose-binding domain-like"/>
    <property type="match status" value="1"/>
</dbReference>
<dbReference type="SUPFAM" id="SSF53474">
    <property type="entry name" value="alpha/beta-Hydrolases"/>
    <property type="match status" value="1"/>
</dbReference>
<reference evidence="3 4" key="1">
    <citation type="submission" date="2015-03" db="EMBL/GenBank/DDBJ databases">
        <authorList>
            <person name="Urmite Genomes"/>
        </authorList>
    </citation>
    <scope>NUCLEOTIDE SEQUENCE [LARGE SCALE GENOMIC DNA]</scope>
    <source>
        <strain evidence="3 4">CSUR P1491</strain>
    </source>
</reference>
<dbReference type="SUPFAM" id="SSF49785">
    <property type="entry name" value="Galactose-binding domain-like"/>
    <property type="match status" value="1"/>
</dbReference>
<protein>
    <submittedName>
        <fullName evidence="3">Hydrolase CocE/NonD family protein</fullName>
    </submittedName>
</protein>
<gene>
    <name evidence="3" type="ORF">BN1232_00295</name>
</gene>
<dbReference type="PANTHER" id="PTHR43056:SF10">
    <property type="entry name" value="COCE_NOND FAMILY, PUTATIVE (AFU_ORTHOLOGUE AFUA_7G00600)-RELATED"/>
    <property type="match status" value="1"/>
</dbReference>
<dbReference type="SMART" id="SM00939">
    <property type="entry name" value="PepX_C"/>
    <property type="match status" value="1"/>
</dbReference>
<dbReference type="AlphaFoldDB" id="A0A0E3WB01"/>
<dbReference type="InterPro" id="IPR000383">
    <property type="entry name" value="Xaa-Pro-like_dom"/>
</dbReference>
<evidence type="ECO:0000313" key="4">
    <source>
        <dbReference type="Proteomes" id="UP000199251"/>
    </source>
</evidence>
<evidence type="ECO:0000256" key="1">
    <source>
        <dbReference type="ARBA" id="ARBA00022801"/>
    </source>
</evidence>
<sequence>MTDNLIRDVPTRGRSARMRLVDRAMNRMLGLPPATTDYSVRKDVPVPMRDGVVLRADHYLPRTTTPAGTLLLRCPYGRGAPVSWIYAQLYAQRGYHVVLQSVRGTFGSGGEFEPATHEVEDGADTVAWLRNQPWFTGTFATLGQSYLGFTQWALLVDPPPELVTAVIIVGPHESKSLIARNGGLALNNVLWWCAQVANQEIGGPARRTLRQFTSERGVRAAANRLPLGRSGRDLLGAGASWYEDALEHSGVSDEYWRRADVEAAPDRTRIPVLLIGGWQDLFLGQTLEQYQRLKANGSNPALHIGAWTHLEMLGRSAGLITRETLPWLARHLAGTSSVTRSPVRIFVTGGPGWRDLPDWPPASRTRTLYLNPGAALSEAAATDESASRFTYDPADPTPTIGGPLLSASNVGYRDDTALSLRDDVITFTTPQLTQDWEVIGTPSVELQHRTDNPHADVFVRLSEVDSRGRSRNVSEGFIRRVDQDPTVRITLDAIAHRFRAGTRIRLMIAGGSHPHYARNLGTGEPPLTGFAMKPSRHTVAHAASRLNLPVVQARSHE</sequence>
<feature type="domain" description="Xaa-Pro dipeptidyl-peptidase C-terminal" evidence="2">
    <location>
        <begin position="325"/>
        <end position="547"/>
    </location>
</feature>
<dbReference type="InterPro" id="IPR029058">
    <property type="entry name" value="AB_hydrolase_fold"/>
</dbReference>
<dbReference type="PANTHER" id="PTHR43056">
    <property type="entry name" value="PEPTIDASE S9 PROLYL OLIGOPEPTIDASE"/>
    <property type="match status" value="1"/>
</dbReference>
<accession>A0A0E3WB01</accession>
<dbReference type="Pfam" id="PF02129">
    <property type="entry name" value="Peptidase_S15"/>
    <property type="match status" value="1"/>
</dbReference>
<dbReference type="OrthoDB" id="5240615at2"/>
<dbReference type="InterPro" id="IPR008979">
    <property type="entry name" value="Galactose-bd-like_sf"/>
</dbReference>
<dbReference type="InterPro" id="IPR005674">
    <property type="entry name" value="CocE/Ser_esterase"/>
</dbReference>
<dbReference type="RefSeq" id="WP_090598148.1">
    <property type="nucleotide sequence ID" value="NZ_CTEE01000001.1"/>
</dbReference>
<dbReference type="Gene3D" id="3.40.50.1820">
    <property type="entry name" value="alpha/beta hydrolase"/>
    <property type="match status" value="1"/>
</dbReference>
<dbReference type="Gene3D" id="1.10.3020.10">
    <property type="entry name" value="alpha-amino acid ester hydrolase ( Helical cap domain)"/>
    <property type="match status" value="1"/>
</dbReference>
<organism evidence="3 4">
    <name type="scientific">Mycobacterium lentiflavum</name>
    <dbReference type="NCBI Taxonomy" id="141349"/>
    <lineage>
        <taxon>Bacteria</taxon>
        <taxon>Bacillati</taxon>
        <taxon>Actinomycetota</taxon>
        <taxon>Actinomycetes</taxon>
        <taxon>Mycobacteriales</taxon>
        <taxon>Mycobacteriaceae</taxon>
        <taxon>Mycobacterium</taxon>
        <taxon>Mycobacterium simiae complex</taxon>
    </lineage>
</organism>
<dbReference type="InterPro" id="IPR013736">
    <property type="entry name" value="Xaa-Pro_dipept_C"/>
</dbReference>
<dbReference type="Proteomes" id="UP000199251">
    <property type="component" value="Unassembled WGS sequence"/>
</dbReference>
<keyword evidence="1 3" id="KW-0378">Hydrolase</keyword>
<proteinExistence type="predicted"/>
<dbReference type="GO" id="GO:0008239">
    <property type="term" value="F:dipeptidyl-peptidase activity"/>
    <property type="evidence" value="ECO:0007669"/>
    <property type="project" value="InterPro"/>
</dbReference>
<name>A0A0E3WB01_MYCLN</name>
<dbReference type="InterPro" id="IPR050585">
    <property type="entry name" value="Xaa-Pro_dipeptidyl-ppase/CocE"/>
</dbReference>
<dbReference type="EMBL" id="CTEE01000001">
    <property type="protein sequence ID" value="CQD02974.1"/>
    <property type="molecule type" value="Genomic_DNA"/>
</dbReference>
<evidence type="ECO:0000313" key="3">
    <source>
        <dbReference type="EMBL" id="CQD02974.1"/>
    </source>
</evidence>
<evidence type="ECO:0000259" key="2">
    <source>
        <dbReference type="SMART" id="SM00939"/>
    </source>
</evidence>